<keyword evidence="11" id="KW-1185">Reference proteome</keyword>
<comment type="subcellular location">
    <subcellularLocation>
        <location evidence="1">Nucleus speckle</location>
    </subcellularLocation>
</comment>
<proteinExistence type="inferred from homology"/>
<evidence type="ECO:0000256" key="1">
    <source>
        <dbReference type="ARBA" id="ARBA00004324"/>
    </source>
</evidence>
<evidence type="ECO:0000256" key="4">
    <source>
        <dbReference type="ARBA" id="ARBA00023015"/>
    </source>
</evidence>
<dbReference type="Gene3D" id="6.10.250.970">
    <property type="match status" value="1"/>
</dbReference>
<dbReference type="InterPro" id="IPR046369">
    <property type="entry name" value="MAML1-3"/>
</dbReference>
<protein>
    <recommendedName>
        <fullName evidence="9">Neurogenic mastermind-like N-terminal domain-containing protein</fullName>
    </recommendedName>
</protein>
<evidence type="ECO:0000313" key="10">
    <source>
        <dbReference type="EMBL" id="GCB74500.1"/>
    </source>
</evidence>
<dbReference type="OMA" id="HAVCQVR"/>
<feature type="domain" description="Neurogenic mastermind-like N-terminal" evidence="9">
    <location>
        <begin position="5"/>
        <end position="64"/>
    </location>
</feature>
<evidence type="ECO:0000259" key="9">
    <source>
        <dbReference type="SMART" id="SM01275"/>
    </source>
</evidence>
<dbReference type="EMBL" id="BFAA01000995">
    <property type="protein sequence ID" value="GCB74500.1"/>
    <property type="molecule type" value="Genomic_DNA"/>
</dbReference>
<evidence type="ECO:0000256" key="6">
    <source>
        <dbReference type="ARBA" id="ARBA00023163"/>
    </source>
</evidence>
<dbReference type="AlphaFoldDB" id="A0A401PMY4"/>
<evidence type="ECO:0000256" key="2">
    <source>
        <dbReference type="ARBA" id="ARBA00008081"/>
    </source>
</evidence>
<evidence type="ECO:0000256" key="3">
    <source>
        <dbReference type="ARBA" id="ARBA00022976"/>
    </source>
</evidence>
<dbReference type="InterPro" id="IPR046370">
    <property type="entry name" value="MAML_N_sf"/>
</dbReference>
<keyword evidence="6" id="KW-0804">Transcription</keyword>
<evidence type="ECO:0000313" key="11">
    <source>
        <dbReference type="Proteomes" id="UP000288216"/>
    </source>
</evidence>
<dbReference type="InterPro" id="IPR019082">
    <property type="entry name" value="Mastermind-like_N"/>
</dbReference>
<comment type="similarity">
    <text evidence="2">Belongs to the mastermind family.</text>
</comment>
<dbReference type="PANTHER" id="PTHR15692:SF20">
    <property type="entry name" value="NEUROGENIC MASTERMIND-LIKE N-TERMINAL DOMAIN-CONTAINING PROTEIN"/>
    <property type="match status" value="1"/>
</dbReference>
<keyword evidence="3" id="KW-0914">Notch signaling pathway</keyword>
<dbReference type="GO" id="GO:0007221">
    <property type="term" value="P:positive regulation of transcription of Notch receptor target"/>
    <property type="evidence" value="ECO:0007669"/>
    <property type="project" value="InterPro"/>
</dbReference>
<dbReference type="OrthoDB" id="5982619at2759"/>
<dbReference type="STRING" id="75743.A0A401PMY4"/>
<reference evidence="10 11" key="1">
    <citation type="journal article" date="2018" name="Nat. Ecol. Evol.">
        <title>Shark genomes provide insights into elasmobranch evolution and the origin of vertebrates.</title>
        <authorList>
            <person name="Hara Y"/>
            <person name="Yamaguchi K"/>
            <person name="Onimaru K"/>
            <person name="Kadota M"/>
            <person name="Koyanagi M"/>
            <person name="Keeley SD"/>
            <person name="Tatsumi K"/>
            <person name="Tanaka K"/>
            <person name="Motone F"/>
            <person name="Kageyama Y"/>
            <person name="Nozu R"/>
            <person name="Adachi N"/>
            <person name="Nishimura O"/>
            <person name="Nakagawa R"/>
            <person name="Tanegashima C"/>
            <person name="Kiyatake I"/>
            <person name="Matsumoto R"/>
            <person name="Murakumo K"/>
            <person name="Nishida K"/>
            <person name="Terakita A"/>
            <person name="Kuratani S"/>
            <person name="Sato K"/>
            <person name="Hyodo S Kuraku.S."/>
        </authorList>
    </citation>
    <scope>NUCLEOTIDE SEQUENCE [LARGE SCALE GENOMIC DNA]</scope>
</reference>
<sequence length="135" mass="15742">MPPNPKHSAIVERLRQRIELCRRHHAVCQVRYEHNQPQRIEQERRDKLALHQKYLETRSKKTPKAKQQHESSRATKNCDSEQPPGPNAPSEHRNLTLIALQAVIHSSNCDDISNCEVEALADYKLQRDIEIELRP</sequence>
<feature type="region of interest" description="Disordered" evidence="8">
    <location>
        <begin position="55"/>
        <end position="91"/>
    </location>
</feature>
<feature type="compositionally biased region" description="Basic and acidic residues" evidence="8">
    <location>
        <begin position="67"/>
        <end position="79"/>
    </location>
</feature>
<keyword evidence="5" id="KW-0010">Activator</keyword>
<evidence type="ECO:0000256" key="8">
    <source>
        <dbReference type="SAM" id="MobiDB-lite"/>
    </source>
</evidence>
<dbReference type="GO" id="GO:0003713">
    <property type="term" value="F:transcription coactivator activity"/>
    <property type="evidence" value="ECO:0007669"/>
    <property type="project" value="InterPro"/>
</dbReference>
<keyword evidence="4" id="KW-0805">Transcription regulation</keyword>
<dbReference type="GO" id="GO:0016607">
    <property type="term" value="C:nuclear speck"/>
    <property type="evidence" value="ECO:0007669"/>
    <property type="project" value="UniProtKB-SubCell"/>
</dbReference>
<evidence type="ECO:0000256" key="7">
    <source>
        <dbReference type="ARBA" id="ARBA00023242"/>
    </source>
</evidence>
<keyword evidence="7" id="KW-0539">Nucleus</keyword>
<gene>
    <name evidence="10" type="ORF">scyTo_0003591</name>
</gene>
<dbReference type="Pfam" id="PF09596">
    <property type="entry name" value="MamL-1"/>
    <property type="match status" value="1"/>
</dbReference>
<dbReference type="Proteomes" id="UP000288216">
    <property type="component" value="Unassembled WGS sequence"/>
</dbReference>
<evidence type="ECO:0000256" key="5">
    <source>
        <dbReference type="ARBA" id="ARBA00023159"/>
    </source>
</evidence>
<dbReference type="SMART" id="SM01275">
    <property type="entry name" value="MamL-1"/>
    <property type="match status" value="1"/>
</dbReference>
<accession>A0A401PMY4</accession>
<comment type="caution">
    <text evidence="10">The sequence shown here is derived from an EMBL/GenBank/DDBJ whole genome shotgun (WGS) entry which is preliminary data.</text>
</comment>
<organism evidence="10 11">
    <name type="scientific">Scyliorhinus torazame</name>
    <name type="common">Cloudy catshark</name>
    <name type="synonym">Catulus torazame</name>
    <dbReference type="NCBI Taxonomy" id="75743"/>
    <lineage>
        <taxon>Eukaryota</taxon>
        <taxon>Metazoa</taxon>
        <taxon>Chordata</taxon>
        <taxon>Craniata</taxon>
        <taxon>Vertebrata</taxon>
        <taxon>Chondrichthyes</taxon>
        <taxon>Elasmobranchii</taxon>
        <taxon>Galeomorphii</taxon>
        <taxon>Galeoidea</taxon>
        <taxon>Carcharhiniformes</taxon>
        <taxon>Scyliorhinidae</taxon>
        <taxon>Scyliorhinus</taxon>
    </lineage>
</organism>
<name>A0A401PMY4_SCYTO</name>
<dbReference type="PANTHER" id="PTHR15692">
    <property type="entry name" value="MASTERMIND-LIKE"/>
    <property type="match status" value="1"/>
</dbReference>